<protein>
    <submittedName>
        <fullName evidence="5">PAS domain S-box-containing protein</fullName>
    </submittedName>
</protein>
<evidence type="ECO:0000256" key="1">
    <source>
        <dbReference type="ARBA" id="ARBA00022553"/>
    </source>
</evidence>
<accession>A0A1I6I759</accession>
<dbReference type="PROSITE" id="PS50112">
    <property type="entry name" value="PAS"/>
    <property type="match status" value="1"/>
</dbReference>
<dbReference type="Gene3D" id="3.40.50.2300">
    <property type="match status" value="1"/>
</dbReference>
<sequence>MNEHRPADDDVGILLVDDDPAFVEAAATFVGRHLQSAHTYTAESPADARAFLESNASAVDCVVSDYEMHRETGLDLLETVRDAYPNLPFILFTGKGSEEVAGEAFRAGATDYLKKEMGTEQFEVLARRIEQAVTASRATREAARNRKLLDTALDAVEDVFYVFDASGQFLRWNDALADQTGYADEAIAEMHPTEFFDDGDAERVAEAIAAVLDGESVTIEATVRTKDGKSRPYEFTGSLLEDEAGGPFGVCGVGRDRSNRARIHELEAVLDGLGVPTFAVAPDGTLGDVKGACDRLGVDDSHVGRPAWDVLPWDADSALATAVGETRATGRSRTVSVPLPDGGAVGATCLSSRAGVSVRVYLSETPS</sequence>
<feature type="domain" description="Response regulatory" evidence="3">
    <location>
        <begin position="12"/>
        <end position="130"/>
    </location>
</feature>
<dbReference type="InterPro" id="IPR000014">
    <property type="entry name" value="PAS"/>
</dbReference>
<keyword evidence="1 2" id="KW-0597">Phosphoprotein</keyword>
<dbReference type="Gene3D" id="3.30.450.20">
    <property type="entry name" value="PAS domain"/>
    <property type="match status" value="1"/>
</dbReference>
<gene>
    <name evidence="5" type="ORF">SAMN04487947_2986</name>
</gene>
<dbReference type="InterPro" id="IPR035965">
    <property type="entry name" value="PAS-like_dom_sf"/>
</dbReference>
<dbReference type="InterPro" id="IPR050595">
    <property type="entry name" value="Bact_response_regulator"/>
</dbReference>
<dbReference type="STRING" id="553469.SAMN04487947_2986"/>
<dbReference type="SMART" id="SM00448">
    <property type="entry name" value="REC"/>
    <property type="match status" value="1"/>
</dbReference>
<evidence type="ECO:0000256" key="2">
    <source>
        <dbReference type="PROSITE-ProRule" id="PRU00169"/>
    </source>
</evidence>
<organism evidence="5 6">
    <name type="scientific">Halogeometricum rufum</name>
    <dbReference type="NCBI Taxonomy" id="553469"/>
    <lineage>
        <taxon>Archaea</taxon>
        <taxon>Methanobacteriati</taxon>
        <taxon>Methanobacteriota</taxon>
        <taxon>Stenosarchaea group</taxon>
        <taxon>Halobacteria</taxon>
        <taxon>Halobacteriales</taxon>
        <taxon>Haloferacaceae</taxon>
        <taxon>Halogeometricum</taxon>
    </lineage>
</organism>
<dbReference type="GO" id="GO:0000160">
    <property type="term" value="P:phosphorelay signal transduction system"/>
    <property type="evidence" value="ECO:0007669"/>
    <property type="project" value="InterPro"/>
</dbReference>
<dbReference type="CDD" id="cd00130">
    <property type="entry name" value="PAS"/>
    <property type="match status" value="1"/>
</dbReference>
<dbReference type="EMBL" id="FOYT01000002">
    <property type="protein sequence ID" value="SFR62543.1"/>
    <property type="molecule type" value="Genomic_DNA"/>
</dbReference>
<proteinExistence type="predicted"/>
<reference evidence="6" key="1">
    <citation type="submission" date="2016-10" db="EMBL/GenBank/DDBJ databases">
        <authorList>
            <person name="Varghese N."/>
            <person name="Submissions S."/>
        </authorList>
    </citation>
    <scope>NUCLEOTIDE SEQUENCE [LARGE SCALE GENOMIC DNA]</scope>
    <source>
        <strain evidence="6">CGMCC 1.7736</strain>
    </source>
</reference>
<name>A0A1I6I759_9EURY</name>
<feature type="modified residue" description="4-aspartylphosphate" evidence="2">
    <location>
        <position position="65"/>
    </location>
</feature>
<dbReference type="AlphaFoldDB" id="A0A1I6I759"/>
<dbReference type="SUPFAM" id="SSF52172">
    <property type="entry name" value="CheY-like"/>
    <property type="match status" value="1"/>
</dbReference>
<dbReference type="SUPFAM" id="SSF55785">
    <property type="entry name" value="PYP-like sensor domain (PAS domain)"/>
    <property type="match status" value="1"/>
</dbReference>
<evidence type="ECO:0000313" key="6">
    <source>
        <dbReference type="Proteomes" id="UP000198531"/>
    </source>
</evidence>
<evidence type="ECO:0000259" key="4">
    <source>
        <dbReference type="PROSITE" id="PS50112"/>
    </source>
</evidence>
<dbReference type="PANTHER" id="PTHR44591:SF25">
    <property type="entry name" value="CHEMOTAXIS TWO-COMPONENT RESPONSE REGULATOR"/>
    <property type="match status" value="1"/>
</dbReference>
<dbReference type="CDD" id="cd00156">
    <property type="entry name" value="REC"/>
    <property type="match status" value="1"/>
</dbReference>
<dbReference type="Pfam" id="PF08448">
    <property type="entry name" value="PAS_4"/>
    <property type="match status" value="1"/>
</dbReference>
<dbReference type="OrthoDB" id="282445at2157"/>
<evidence type="ECO:0000313" key="5">
    <source>
        <dbReference type="EMBL" id="SFR62543.1"/>
    </source>
</evidence>
<dbReference type="PROSITE" id="PS50110">
    <property type="entry name" value="RESPONSE_REGULATORY"/>
    <property type="match status" value="1"/>
</dbReference>
<dbReference type="NCBIfam" id="TIGR00229">
    <property type="entry name" value="sensory_box"/>
    <property type="match status" value="1"/>
</dbReference>
<dbReference type="Pfam" id="PF00072">
    <property type="entry name" value="Response_reg"/>
    <property type="match status" value="1"/>
</dbReference>
<evidence type="ECO:0000259" key="3">
    <source>
        <dbReference type="PROSITE" id="PS50110"/>
    </source>
</evidence>
<dbReference type="Proteomes" id="UP000198531">
    <property type="component" value="Unassembled WGS sequence"/>
</dbReference>
<feature type="domain" description="PAS" evidence="4">
    <location>
        <begin position="145"/>
        <end position="215"/>
    </location>
</feature>
<dbReference type="InterPro" id="IPR013656">
    <property type="entry name" value="PAS_4"/>
</dbReference>
<keyword evidence="6" id="KW-1185">Reference proteome</keyword>
<dbReference type="InterPro" id="IPR001789">
    <property type="entry name" value="Sig_transdc_resp-reg_receiver"/>
</dbReference>
<dbReference type="RefSeq" id="WP_177232639.1">
    <property type="nucleotide sequence ID" value="NZ_FOYT01000002.1"/>
</dbReference>
<dbReference type="InterPro" id="IPR011006">
    <property type="entry name" value="CheY-like_superfamily"/>
</dbReference>
<dbReference type="SMART" id="SM00091">
    <property type="entry name" value="PAS"/>
    <property type="match status" value="1"/>
</dbReference>
<dbReference type="PANTHER" id="PTHR44591">
    <property type="entry name" value="STRESS RESPONSE REGULATOR PROTEIN 1"/>
    <property type="match status" value="1"/>
</dbReference>